<dbReference type="GO" id="GO:0044718">
    <property type="term" value="P:siderophore transmembrane transport"/>
    <property type="evidence" value="ECO:0007669"/>
    <property type="project" value="TreeGrafter"/>
</dbReference>
<keyword evidence="5" id="KW-0472">Membrane</keyword>
<name>A0A7W7ZJ30_9BACT</name>
<evidence type="ECO:0000256" key="3">
    <source>
        <dbReference type="ARBA" id="ARBA00022452"/>
    </source>
</evidence>
<dbReference type="PANTHER" id="PTHR30069:SF46">
    <property type="entry name" value="OAR PROTEIN"/>
    <property type="match status" value="1"/>
</dbReference>
<dbReference type="SUPFAM" id="SSF56935">
    <property type="entry name" value="Porins"/>
    <property type="match status" value="1"/>
</dbReference>
<comment type="subcellular location">
    <subcellularLocation>
        <location evidence="1">Cell outer membrane</location>
        <topology evidence="1">Multi-pass membrane protein</topology>
    </subcellularLocation>
</comment>
<dbReference type="Gene3D" id="2.60.40.1120">
    <property type="entry name" value="Carboxypeptidase-like, regulatory domain"/>
    <property type="match status" value="1"/>
</dbReference>
<dbReference type="InterPro" id="IPR057601">
    <property type="entry name" value="Oar-like_b-barrel"/>
</dbReference>
<dbReference type="InterPro" id="IPR037066">
    <property type="entry name" value="Plug_dom_sf"/>
</dbReference>
<evidence type="ECO:0000256" key="2">
    <source>
        <dbReference type="ARBA" id="ARBA00022448"/>
    </source>
</evidence>
<proteinExistence type="predicted"/>
<dbReference type="SUPFAM" id="SSF49452">
    <property type="entry name" value="Starch-binding domain-like"/>
    <property type="match status" value="1"/>
</dbReference>
<keyword evidence="6" id="KW-0998">Cell outer membrane</keyword>
<dbReference type="Pfam" id="PF25183">
    <property type="entry name" value="OMP_b-brl_4"/>
    <property type="match status" value="1"/>
</dbReference>
<dbReference type="EMBL" id="JACHIP010000020">
    <property type="protein sequence ID" value="MBB5060835.1"/>
    <property type="molecule type" value="Genomic_DNA"/>
</dbReference>
<dbReference type="InterPro" id="IPR013784">
    <property type="entry name" value="Carb-bd-like_fold"/>
</dbReference>
<gene>
    <name evidence="8" type="ORF">HDF16_005571</name>
</gene>
<evidence type="ECO:0000313" key="8">
    <source>
        <dbReference type="EMBL" id="MBB5060835.1"/>
    </source>
</evidence>
<dbReference type="RefSeq" id="WP_184223382.1">
    <property type="nucleotide sequence ID" value="NZ_JACHIP010000020.1"/>
</dbReference>
<dbReference type="GO" id="GO:0009279">
    <property type="term" value="C:cell outer membrane"/>
    <property type="evidence" value="ECO:0007669"/>
    <property type="project" value="UniProtKB-SubCell"/>
</dbReference>
<dbReference type="Gene3D" id="2.40.170.20">
    <property type="entry name" value="TonB-dependent receptor, beta-barrel domain"/>
    <property type="match status" value="1"/>
</dbReference>
<keyword evidence="2" id="KW-0813">Transport</keyword>
<dbReference type="PANTHER" id="PTHR30069">
    <property type="entry name" value="TONB-DEPENDENT OUTER MEMBRANE RECEPTOR"/>
    <property type="match status" value="1"/>
</dbReference>
<evidence type="ECO:0000259" key="7">
    <source>
        <dbReference type="Pfam" id="PF25183"/>
    </source>
</evidence>
<dbReference type="AlphaFoldDB" id="A0A7W7ZJ30"/>
<dbReference type="Proteomes" id="UP000540989">
    <property type="component" value="Unassembled WGS sequence"/>
</dbReference>
<protein>
    <recommendedName>
        <fullName evidence="7">TonB-dependent transporter Oar-like beta-barrel domain-containing protein</fullName>
    </recommendedName>
</protein>
<accession>A0A7W7ZJ30</accession>
<dbReference type="GO" id="GO:0015344">
    <property type="term" value="F:siderophore uptake transmembrane transporter activity"/>
    <property type="evidence" value="ECO:0007669"/>
    <property type="project" value="TreeGrafter"/>
</dbReference>
<reference evidence="8 9" key="1">
    <citation type="submission" date="2020-08" db="EMBL/GenBank/DDBJ databases">
        <title>Genomic Encyclopedia of Type Strains, Phase IV (KMG-V): Genome sequencing to study the core and pangenomes of soil and plant-associated prokaryotes.</title>
        <authorList>
            <person name="Whitman W."/>
        </authorList>
    </citation>
    <scope>NUCLEOTIDE SEQUENCE [LARGE SCALE GENOMIC DNA]</scope>
    <source>
        <strain evidence="8 9">M8UP14</strain>
    </source>
</reference>
<dbReference type="InterPro" id="IPR036942">
    <property type="entry name" value="Beta-barrel_TonB_sf"/>
</dbReference>
<keyword evidence="9" id="KW-1185">Reference proteome</keyword>
<dbReference type="Gene3D" id="2.170.130.10">
    <property type="entry name" value="TonB-dependent receptor, plug domain"/>
    <property type="match status" value="1"/>
</dbReference>
<evidence type="ECO:0000256" key="4">
    <source>
        <dbReference type="ARBA" id="ARBA00022692"/>
    </source>
</evidence>
<dbReference type="Pfam" id="PF13620">
    <property type="entry name" value="CarboxypepD_reg"/>
    <property type="match status" value="1"/>
</dbReference>
<dbReference type="GO" id="GO:0030246">
    <property type="term" value="F:carbohydrate binding"/>
    <property type="evidence" value="ECO:0007669"/>
    <property type="project" value="InterPro"/>
</dbReference>
<dbReference type="InterPro" id="IPR039426">
    <property type="entry name" value="TonB-dep_rcpt-like"/>
</dbReference>
<keyword evidence="3" id="KW-1134">Transmembrane beta strand</keyword>
<sequence length="1122" mass="119240">MKMDMRKIDIVALAVAILFGGHAALAQVLYGTIVGSVVDPAGRVVPAASVMATEVQTGIQHQEKTNGAGEFSLRNLQPGTYIITTHAEGFPDLKTAGFVVGANLIVRADQQLSLASAKETVEVTASTAEMQTDSGSIHGELSSEELTNVPIGGFNNYQSLLSLLPGATPSRFQNAVMDTPSRSLTTNINGGSRNGNATLIDGAAIQQVYLPHHTLYNPPTEDIQSVDIVTNSFTAEQGIAAGAVVTVLTKSGTNQFHGGLWEEHTNSSFAARNYFYNKTYFAAAGDSVPKNILNQFGGNIGGPILKNRLFFFSGFEGLSQRQLYPTLISLPTDAERAGDFTGLATLYDPATGNADGTGRRTFASENADGKNAIENGISPAALKVLALIPHANLPGTSNNYSIAGTYSLDRFSFDEKVNWQVDPKSSAFGKLSYLSADVKSPSTLGTGGGTGLSPGGSNSGSGYSETRIFVGGVGYTRTITSKLLFDANFGVGHNQLNWFENDYASNLGPGLGIPGTNSDGNGAYGADPNQKGLPSFAITGSETFGNPDAYTPEIKHDFTFTYTANLTYSLGRHTLRFGTQIVTNRLNEYQPQRGFGPRGGFTFTGGATALKGGASSNFANAFGQFLLGLPDSLGKSYQYLNPITGNENQMGVYAQDQWQASKKLTLNYGLRWEYYPIMTRDGRGIERYDMTTNNVILGGVGNQPDNAGTTASKMQFAPRFGLAYRVNDKTVLRGGFGISIDPYPFSRAMRDPYPITIAQTVNANNSYVAAGSFVTGIPGYSTVAPAISDGVAQLPLSAYTKTLLPGTFRRGYIESFNVTAERALPYGFDLTTSYVGAHTIRQIFYLEANAGQTPGLGAAGQPLFPLFGRNAETQVIAPAGGAHYDALQMNLKHAFKGGVLLTAAYTFSKSMDQTSDDDSVPLFNAAAYQYRNYAVSDFDRKQNFEAGFTAELPFGAGHLFLHNGGVASAIAGGWNMNGVVSKFTGLPFTPIASATSLNAAFNTQVANQINPKVATSGGIGKFVTYFDTTAFAPVTTATFGNAERNSLRGPGHTDLDLGISRTLPITERAYLELRGEGFNITNTPYFALPGNNVSSSSFGRITSTFGSAADSRVLRITGKLNF</sequence>
<evidence type="ECO:0000313" key="9">
    <source>
        <dbReference type="Proteomes" id="UP000540989"/>
    </source>
</evidence>
<comment type="caution">
    <text evidence="8">The sequence shown here is derived from an EMBL/GenBank/DDBJ whole genome shotgun (WGS) entry which is preliminary data.</text>
</comment>
<evidence type="ECO:0000256" key="6">
    <source>
        <dbReference type="ARBA" id="ARBA00023237"/>
    </source>
</evidence>
<keyword evidence="4" id="KW-0812">Transmembrane</keyword>
<evidence type="ECO:0000256" key="5">
    <source>
        <dbReference type="ARBA" id="ARBA00023136"/>
    </source>
</evidence>
<evidence type="ECO:0000256" key="1">
    <source>
        <dbReference type="ARBA" id="ARBA00004571"/>
    </source>
</evidence>
<feature type="domain" description="TonB-dependent transporter Oar-like beta-barrel" evidence="7">
    <location>
        <begin position="249"/>
        <end position="1113"/>
    </location>
</feature>
<organism evidence="8 9">
    <name type="scientific">Granulicella aggregans</name>
    <dbReference type="NCBI Taxonomy" id="474949"/>
    <lineage>
        <taxon>Bacteria</taxon>
        <taxon>Pseudomonadati</taxon>
        <taxon>Acidobacteriota</taxon>
        <taxon>Terriglobia</taxon>
        <taxon>Terriglobales</taxon>
        <taxon>Acidobacteriaceae</taxon>
        <taxon>Granulicella</taxon>
    </lineage>
</organism>